<protein>
    <recommendedName>
        <fullName evidence="3">NACHT domain-containing protein</fullName>
    </recommendedName>
</protein>
<dbReference type="SUPFAM" id="SSF52540">
    <property type="entry name" value="P-loop containing nucleoside triphosphate hydrolases"/>
    <property type="match status" value="1"/>
</dbReference>
<name>A0A0D2GNS8_9EURO</name>
<gene>
    <name evidence="4" type="ORF">Z517_06850</name>
</gene>
<evidence type="ECO:0000313" key="4">
    <source>
        <dbReference type="EMBL" id="KIW80235.1"/>
    </source>
</evidence>
<feature type="domain" description="NACHT" evidence="3">
    <location>
        <begin position="291"/>
        <end position="433"/>
    </location>
</feature>
<dbReference type="InterPro" id="IPR007111">
    <property type="entry name" value="NACHT_NTPase"/>
</dbReference>
<dbReference type="Proteomes" id="UP000053029">
    <property type="component" value="Unassembled WGS sequence"/>
</dbReference>
<evidence type="ECO:0000256" key="2">
    <source>
        <dbReference type="SAM" id="MobiDB-lite"/>
    </source>
</evidence>
<feature type="region of interest" description="Disordered" evidence="2">
    <location>
        <begin position="1338"/>
        <end position="1357"/>
    </location>
</feature>
<dbReference type="EMBL" id="KN846972">
    <property type="protein sequence ID" value="KIW80235.1"/>
    <property type="molecule type" value="Genomic_DNA"/>
</dbReference>
<dbReference type="VEuPathDB" id="FungiDB:Z517_06850"/>
<proteinExistence type="predicted"/>
<dbReference type="GeneID" id="25306340"/>
<dbReference type="OrthoDB" id="21416at2759"/>
<feature type="region of interest" description="Disordered" evidence="2">
    <location>
        <begin position="881"/>
        <end position="916"/>
    </location>
</feature>
<dbReference type="InterPro" id="IPR056884">
    <property type="entry name" value="NPHP3-like_N"/>
</dbReference>
<evidence type="ECO:0000256" key="1">
    <source>
        <dbReference type="ARBA" id="ARBA00022737"/>
    </source>
</evidence>
<dbReference type="PANTHER" id="PTHR10039">
    <property type="entry name" value="AMELOGENIN"/>
    <property type="match status" value="1"/>
</dbReference>
<keyword evidence="5" id="KW-1185">Reference proteome</keyword>
<keyword evidence="1" id="KW-0677">Repeat</keyword>
<dbReference type="Pfam" id="PF24883">
    <property type="entry name" value="NPHP3_N"/>
    <property type="match status" value="1"/>
</dbReference>
<accession>A0A0D2GNS8</accession>
<evidence type="ECO:0000313" key="5">
    <source>
        <dbReference type="Proteomes" id="UP000053029"/>
    </source>
</evidence>
<sequence>MVDLSKPHRIIGEAARSFESLLSPSDARLFEKTTLADVQEAALTIQRAQADRKSLRNIARLAGLFIALPAFAAVLQPLCPEPACLNFLWAPIGLSLHVSLILNESTNCEIADGYASALDQLIYAYQQIAEHLPLFDRLTPLLLQDEGTQSMIAHVYGDILEFHYCAYRLLRQNSWKVLFDATWKNFALRFNGILERLGKSRDVLAAGVDSIAVLADETFRQEVLDRMTRLETERDTLQLRNVLTWLNGTRLDEDQESVLQNRSIARQQGTCEWILENPNLRSWLDPEDNRPLLLLHGKPGSGKTTIAAFLIENGPWPANSTLLYFLCPDESPRPGFSADSQILQCLIAQLLTKNRALVPYLHDRLTSSSQSMMTLLSELLRATGSAFLIIDGLDQCEPESHASILAKLAGLWSLKESSSPDRALVKVLVCSRSTVEIYSKLGKFPGISLSDETKSISEDIAIFVKKTLAPLHDLDCADVVEEMEQMVVAQADGVFLWAKLAVAQLLSQHTVKGLHAAWAKLPPGLSELYTVILHRLQDCDEQQKRHINHVLGLLVVAYRPLKVWEVCDAMLLQDGQLPLNSETNLLHDIIDMCKPFVEKGNHQTIRLVHGSAKDYLLTELNGSCIQLQQAHINITQACIRCLTTCHPFTKSEISPESQKQIVKGDYDFVFYAYEYWIYHLRESFRSHTSAASKDLADVRKTICHMVFDMLKAMNQSRLDKAFLDNVEALKDRLNTRGSNLEDILRPILRPLANQTLFLPRGFDPVPHPGSQRSSSILDIAFTNFQNAFEELYEAGSSFDPSRLGIAVTDLDSFKTRYSPTPYLCRYCECDAGAVGFTSAPEREEHELFHRGFFGCTEPACDFRVLKFASWIDLRRHVENYHGDKDAPSQTSHAKGKRPRHGSLLPLSTTKGKAGELRTRDPTHELLRESEVGTLARIFRSCVRLLKSMVTILRESQAPPHLLEGKLMRALNTLQLWGNAYQVDEGYLDKLLCKSTELRTTTATLLAGIGSILSSRLLGSLFQTEKNRLAAIESSRIQSALDDARHIAEDYQWLHDDDELADERANAGGDSNSPRAEEVEAVADGLCDYSLELMQMNDLFDSPFLHEKVSNKTSALPLAESTKSLLRHSDATTGTILKAPSVLEASPPLSSSVEVIKSSETLNIGRVQKEGRSALHDLKGPQKILSFTSYCYGMISGKVLVLSGSPLSVSDLVFVPPDRLYQTPEGDQWASFEEQVANVCASLVEYHGVSLQISVRNDNGKDGSSEKTSTPKKTPRHQKDIIANIIIYGPPALCESVGDYLSAAGFFLQHPTHCNQDVQYLNPHVLGFGEDNLQFTSELFPGEPQDETELDKNPLSNF</sequence>
<dbReference type="HOGENOM" id="CLU_257240_0_0_1"/>
<dbReference type="InterPro" id="IPR027417">
    <property type="entry name" value="P-loop_NTPase"/>
</dbReference>
<organism evidence="4 5">
    <name type="scientific">Fonsecaea pedrosoi CBS 271.37</name>
    <dbReference type="NCBI Taxonomy" id="1442368"/>
    <lineage>
        <taxon>Eukaryota</taxon>
        <taxon>Fungi</taxon>
        <taxon>Dikarya</taxon>
        <taxon>Ascomycota</taxon>
        <taxon>Pezizomycotina</taxon>
        <taxon>Eurotiomycetes</taxon>
        <taxon>Chaetothyriomycetidae</taxon>
        <taxon>Chaetothyriales</taxon>
        <taxon>Herpotrichiellaceae</taxon>
        <taxon>Fonsecaea</taxon>
    </lineage>
</organism>
<dbReference type="PANTHER" id="PTHR10039:SF14">
    <property type="entry name" value="NACHT DOMAIN-CONTAINING PROTEIN"/>
    <property type="match status" value="1"/>
</dbReference>
<reference evidence="4 5" key="1">
    <citation type="submission" date="2015-01" db="EMBL/GenBank/DDBJ databases">
        <title>The Genome Sequence of Fonsecaea pedrosoi CBS 271.37.</title>
        <authorList>
            <consortium name="The Broad Institute Genomics Platform"/>
            <person name="Cuomo C."/>
            <person name="de Hoog S."/>
            <person name="Gorbushina A."/>
            <person name="Stielow B."/>
            <person name="Teixiera M."/>
            <person name="Abouelleil A."/>
            <person name="Chapman S.B."/>
            <person name="Priest M."/>
            <person name="Young S.K."/>
            <person name="Wortman J."/>
            <person name="Nusbaum C."/>
            <person name="Birren B."/>
        </authorList>
    </citation>
    <scope>NUCLEOTIDE SEQUENCE [LARGE SCALE GENOMIC DNA]</scope>
    <source>
        <strain evidence="4 5">CBS 271.37</strain>
    </source>
</reference>
<dbReference type="RefSeq" id="XP_013284043.1">
    <property type="nucleotide sequence ID" value="XM_013428589.1"/>
</dbReference>
<dbReference type="PROSITE" id="PS50837">
    <property type="entry name" value="NACHT"/>
    <property type="match status" value="1"/>
</dbReference>
<evidence type="ECO:0000259" key="3">
    <source>
        <dbReference type="PROSITE" id="PS50837"/>
    </source>
</evidence>
<dbReference type="Gene3D" id="3.40.50.300">
    <property type="entry name" value="P-loop containing nucleotide triphosphate hydrolases"/>
    <property type="match status" value="1"/>
</dbReference>
<dbReference type="AlphaFoldDB" id="A0A0D2GNS8"/>
<feature type="region of interest" description="Disordered" evidence="2">
    <location>
        <begin position="1254"/>
        <end position="1274"/>
    </location>
</feature>